<evidence type="ECO:0000313" key="2">
    <source>
        <dbReference type="EMBL" id="GMR50019.1"/>
    </source>
</evidence>
<dbReference type="PANTHER" id="PTHR37959">
    <property type="entry name" value="PROTEIN CBG15758"/>
    <property type="match status" value="1"/>
</dbReference>
<keyword evidence="1" id="KW-0732">Signal</keyword>
<reference evidence="3" key="1">
    <citation type="submission" date="2022-10" db="EMBL/GenBank/DDBJ databases">
        <title>Genome assembly of Pristionchus species.</title>
        <authorList>
            <person name="Yoshida K."/>
            <person name="Sommer R.J."/>
        </authorList>
    </citation>
    <scope>NUCLEOTIDE SEQUENCE [LARGE SCALE GENOMIC DNA]</scope>
    <source>
        <strain evidence="3">RS5460</strain>
    </source>
</reference>
<organism evidence="2 3">
    <name type="scientific">Pristionchus mayeri</name>
    <dbReference type="NCBI Taxonomy" id="1317129"/>
    <lineage>
        <taxon>Eukaryota</taxon>
        <taxon>Metazoa</taxon>
        <taxon>Ecdysozoa</taxon>
        <taxon>Nematoda</taxon>
        <taxon>Chromadorea</taxon>
        <taxon>Rhabditida</taxon>
        <taxon>Rhabditina</taxon>
        <taxon>Diplogasteromorpha</taxon>
        <taxon>Diplogasteroidea</taxon>
        <taxon>Neodiplogasteridae</taxon>
        <taxon>Pristionchus</taxon>
    </lineage>
</organism>
<evidence type="ECO:0000313" key="3">
    <source>
        <dbReference type="Proteomes" id="UP001328107"/>
    </source>
</evidence>
<dbReference type="PANTHER" id="PTHR37959:SF1">
    <property type="entry name" value="SECRETED PROTEIN"/>
    <property type="match status" value="1"/>
</dbReference>
<feature type="chain" id="PRO_5042845445" description="Secreted protein" evidence="1">
    <location>
        <begin position="19"/>
        <end position="102"/>
    </location>
</feature>
<keyword evidence="3" id="KW-1185">Reference proteome</keyword>
<dbReference type="Proteomes" id="UP001328107">
    <property type="component" value="Unassembled WGS sequence"/>
</dbReference>
<dbReference type="AlphaFoldDB" id="A0AAN5CTF4"/>
<accession>A0AAN5CTF4</accession>
<name>A0AAN5CTF4_9BILA</name>
<gene>
    <name evidence="2" type="ORF">PMAYCL1PPCAC_20214</name>
</gene>
<comment type="caution">
    <text evidence="2">The sequence shown here is derived from an EMBL/GenBank/DDBJ whole genome shotgun (WGS) entry which is preliminary data.</text>
</comment>
<sequence length="102" mass="11026">VMIYRMLTIPLLAGFLAAQNDSTNHIPCGFSCARNLEFPMVITGDLDGRPSCSFNHTADLVERCHGCCQAYALWGGLSTVNAVGFPTTYGRSCICCVNNNNC</sequence>
<feature type="signal peptide" evidence="1">
    <location>
        <begin position="1"/>
        <end position="18"/>
    </location>
</feature>
<protein>
    <recommendedName>
        <fullName evidence="4">Secreted protein</fullName>
    </recommendedName>
</protein>
<dbReference type="EMBL" id="BTRK01000004">
    <property type="protein sequence ID" value="GMR50019.1"/>
    <property type="molecule type" value="Genomic_DNA"/>
</dbReference>
<evidence type="ECO:0008006" key="4">
    <source>
        <dbReference type="Google" id="ProtNLM"/>
    </source>
</evidence>
<feature type="non-terminal residue" evidence="2">
    <location>
        <position position="1"/>
    </location>
</feature>
<proteinExistence type="predicted"/>
<evidence type="ECO:0000256" key="1">
    <source>
        <dbReference type="SAM" id="SignalP"/>
    </source>
</evidence>